<evidence type="ECO:0000313" key="7">
    <source>
        <dbReference type="EMBL" id="CDO95657.1"/>
    </source>
</evidence>
<dbReference type="Pfam" id="PF02290">
    <property type="entry name" value="SRP14"/>
    <property type="match status" value="1"/>
</dbReference>
<evidence type="ECO:0000256" key="6">
    <source>
        <dbReference type="ARBA" id="ARBA00023274"/>
    </source>
</evidence>
<comment type="caution">
    <text evidence="7">The sequence shown here is derived from an EMBL/GenBank/DDBJ whole genome shotgun (WGS) entry which is preliminary data.</text>
</comment>
<proteinExistence type="inferred from homology"/>
<keyword evidence="4" id="KW-0694">RNA-binding</keyword>
<sequence length="151" mass="17232">MSAEVAGDHSDDTTPFVIKYALSHDEFFEKLERAFRISKELERQLKVSLKRDLGTHNVQKPIELDVASNPDGDVSKMAESKALKRKFSPSTKPYRLVVLVTIRHSQQRTKFFTFVDAKSLDKFWKDYVNVAKSSVSGLIKKKKKKKGGKKT</sequence>
<dbReference type="AlphaFoldDB" id="A0A0A8LBQ4"/>
<dbReference type="EMBL" id="CCBQ010000045">
    <property type="protein sequence ID" value="CDO95657.1"/>
    <property type="molecule type" value="Genomic_DNA"/>
</dbReference>
<dbReference type="GO" id="GO:0006614">
    <property type="term" value="P:SRP-dependent cotranslational protein targeting to membrane"/>
    <property type="evidence" value="ECO:0007669"/>
    <property type="project" value="InterPro"/>
</dbReference>
<comment type="similarity">
    <text evidence="2">Belongs to the SRP14 family.</text>
</comment>
<accession>A0A0A8LBQ4</accession>
<reference evidence="7 8" key="1">
    <citation type="submission" date="2014-03" db="EMBL/GenBank/DDBJ databases">
        <title>The genome of Kluyveromyces dobzhanskii.</title>
        <authorList>
            <person name="Nystedt B."/>
            <person name="Astrom S."/>
        </authorList>
    </citation>
    <scope>NUCLEOTIDE SEQUENCE [LARGE SCALE GENOMIC DNA]</scope>
    <source>
        <strain evidence="7 8">CBS 2104</strain>
    </source>
</reference>
<comment type="subcellular location">
    <subcellularLocation>
        <location evidence="1">Cytoplasm</location>
    </subcellularLocation>
</comment>
<evidence type="ECO:0000256" key="3">
    <source>
        <dbReference type="ARBA" id="ARBA00022490"/>
    </source>
</evidence>
<dbReference type="Gene3D" id="3.30.720.10">
    <property type="entry name" value="Signal recognition particle alu RNA binding heterodimer, srp9/1"/>
    <property type="match status" value="1"/>
</dbReference>
<evidence type="ECO:0000313" key="8">
    <source>
        <dbReference type="Proteomes" id="UP000031516"/>
    </source>
</evidence>
<evidence type="ECO:0000256" key="4">
    <source>
        <dbReference type="ARBA" id="ARBA00022884"/>
    </source>
</evidence>
<evidence type="ECO:0000256" key="5">
    <source>
        <dbReference type="ARBA" id="ARBA00023135"/>
    </source>
</evidence>
<keyword evidence="8" id="KW-1185">Reference proteome</keyword>
<dbReference type="OrthoDB" id="19209at2759"/>
<dbReference type="GO" id="GO:0008312">
    <property type="term" value="F:7S RNA binding"/>
    <property type="evidence" value="ECO:0007669"/>
    <property type="project" value="InterPro"/>
</dbReference>
<evidence type="ECO:0000256" key="1">
    <source>
        <dbReference type="ARBA" id="ARBA00004496"/>
    </source>
</evidence>
<keyword evidence="5" id="KW-0733">Signal recognition particle</keyword>
<dbReference type="InterPro" id="IPR003210">
    <property type="entry name" value="Signal_recog_particle_SRP14"/>
</dbReference>
<dbReference type="Proteomes" id="UP000031516">
    <property type="component" value="Unassembled WGS sequence"/>
</dbReference>
<keyword evidence="6" id="KW-0687">Ribonucleoprotein</keyword>
<protein>
    <submittedName>
        <fullName evidence="7">WGS project CCBQ000000000 data, contig 00015</fullName>
    </submittedName>
</protein>
<organism evidence="7 8">
    <name type="scientific">Kluyveromyces dobzhanskii CBS 2104</name>
    <dbReference type="NCBI Taxonomy" id="1427455"/>
    <lineage>
        <taxon>Eukaryota</taxon>
        <taxon>Fungi</taxon>
        <taxon>Dikarya</taxon>
        <taxon>Ascomycota</taxon>
        <taxon>Saccharomycotina</taxon>
        <taxon>Saccharomycetes</taxon>
        <taxon>Saccharomycetales</taxon>
        <taxon>Saccharomycetaceae</taxon>
        <taxon>Kluyveromyces</taxon>
    </lineage>
</organism>
<gene>
    <name evidence="7" type="ORF">KLDO_g3890</name>
</gene>
<name>A0A0A8LBQ4_9SACH</name>
<keyword evidence="3" id="KW-0963">Cytoplasm</keyword>
<dbReference type="SUPFAM" id="SSF54762">
    <property type="entry name" value="Signal recognition particle alu RNA binding heterodimer, SRP9/14"/>
    <property type="match status" value="1"/>
</dbReference>
<dbReference type="InterPro" id="IPR009018">
    <property type="entry name" value="Signal_recog_particle_SRP9/14"/>
</dbReference>
<dbReference type="GO" id="GO:0030942">
    <property type="term" value="F:endoplasmic reticulum signal peptide binding"/>
    <property type="evidence" value="ECO:0007669"/>
    <property type="project" value="InterPro"/>
</dbReference>
<dbReference type="GO" id="GO:0005786">
    <property type="term" value="C:signal recognition particle, endoplasmic reticulum targeting"/>
    <property type="evidence" value="ECO:0007669"/>
    <property type="project" value="UniProtKB-KW"/>
</dbReference>
<evidence type="ECO:0000256" key="2">
    <source>
        <dbReference type="ARBA" id="ARBA00010349"/>
    </source>
</evidence>